<protein>
    <submittedName>
        <fullName evidence="1">Uncharacterized protein</fullName>
    </submittedName>
</protein>
<reference evidence="2 4" key="2">
    <citation type="submission" date="2024-07" db="EMBL/GenBank/DDBJ databases">
        <title>Genomic Encyclopedia of Type Strains, Phase V (KMG-V): Genome sequencing to study the core and pangenomes of soil and plant-associated prokaryotes.</title>
        <authorList>
            <person name="Whitman W."/>
        </authorList>
    </citation>
    <scope>NUCLEOTIDE SEQUENCE [LARGE SCALE GENOMIC DNA]</scope>
    <source>
        <strain evidence="2 4">USDA 415</strain>
    </source>
</reference>
<dbReference type="EMBL" id="JAFICZ010000001">
    <property type="protein sequence ID" value="MBP1294572.1"/>
    <property type="molecule type" value="Genomic_DNA"/>
</dbReference>
<dbReference type="GeneID" id="92951964"/>
<dbReference type="AlphaFoldDB" id="A0A8I1Y7A2"/>
<sequence>MSVGREHRPGSMPFRSGCLRAYFSRNVADHFAGRQVDAMQRANGAELLADALHLQDC</sequence>
<evidence type="ECO:0000313" key="1">
    <source>
        <dbReference type="EMBL" id="MBP1294572.1"/>
    </source>
</evidence>
<reference evidence="1" key="1">
    <citation type="submission" date="2021-02" db="EMBL/GenBank/DDBJ databases">
        <title>Genomic Encyclopedia of Type Strains, Phase IV (KMG-V): Genome sequencing to study the core and pangenomes of soil and plant-associated prokaryotes.</title>
        <authorList>
            <person name="Whitman W."/>
        </authorList>
    </citation>
    <scope>NUCLEOTIDE SEQUENCE</scope>
    <source>
        <strain evidence="1">USDA 406</strain>
    </source>
</reference>
<dbReference type="Proteomes" id="UP001565471">
    <property type="component" value="Unassembled WGS sequence"/>
</dbReference>
<proteinExistence type="predicted"/>
<dbReference type="EMBL" id="JBGBZA010000002">
    <property type="protein sequence ID" value="MEY9320109.1"/>
    <property type="molecule type" value="Genomic_DNA"/>
</dbReference>
<name>A0A8I1Y7A2_BRAEL</name>
<gene>
    <name evidence="2" type="ORF">ABIF29_006908</name>
    <name evidence="1" type="ORF">JOH49_004325</name>
</gene>
<keyword evidence="4" id="KW-1185">Reference proteome</keyword>
<evidence type="ECO:0000313" key="2">
    <source>
        <dbReference type="EMBL" id="MEY9320109.1"/>
    </source>
</evidence>
<evidence type="ECO:0000313" key="3">
    <source>
        <dbReference type="Proteomes" id="UP000673383"/>
    </source>
</evidence>
<accession>A0A8I1Y7A2</accession>
<organism evidence="1 3">
    <name type="scientific">Bradyrhizobium elkanii</name>
    <dbReference type="NCBI Taxonomy" id="29448"/>
    <lineage>
        <taxon>Bacteria</taxon>
        <taxon>Pseudomonadati</taxon>
        <taxon>Pseudomonadota</taxon>
        <taxon>Alphaproteobacteria</taxon>
        <taxon>Hyphomicrobiales</taxon>
        <taxon>Nitrobacteraceae</taxon>
        <taxon>Bradyrhizobium</taxon>
    </lineage>
</organism>
<dbReference type="Proteomes" id="UP000673383">
    <property type="component" value="Unassembled WGS sequence"/>
</dbReference>
<dbReference type="RefSeq" id="WP_016840181.1">
    <property type="nucleotide sequence ID" value="NZ_BJNL01000034.1"/>
</dbReference>
<evidence type="ECO:0000313" key="4">
    <source>
        <dbReference type="Proteomes" id="UP001565471"/>
    </source>
</evidence>
<comment type="caution">
    <text evidence="1">The sequence shown here is derived from an EMBL/GenBank/DDBJ whole genome shotgun (WGS) entry which is preliminary data.</text>
</comment>